<evidence type="ECO:0000256" key="5">
    <source>
        <dbReference type="ARBA" id="ARBA00022448"/>
    </source>
</evidence>
<evidence type="ECO:0000256" key="9">
    <source>
        <dbReference type="ARBA" id="ARBA00023136"/>
    </source>
</evidence>
<organism evidence="11 12">
    <name type="scientific">Prevotella illustrans</name>
    <dbReference type="NCBI Taxonomy" id="2800387"/>
    <lineage>
        <taxon>Bacteria</taxon>
        <taxon>Pseudomonadati</taxon>
        <taxon>Bacteroidota</taxon>
        <taxon>Bacteroidia</taxon>
        <taxon>Bacteroidales</taxon>
        <taxon>Prevotellaceae</taxon>
        <taxon>Prevotella</taxon>
    </lineage>
</organism>
<evidence type="ECO:0000256" key="10">
    <source>
        <dbReference type="SAM" id="Phobius"/>
    </source>
</evidence>
<evidence type="ECO:0000256" key="7">
    <source>
        <dbReference type="ARBA" id="ARBA00022692"/>
    </source>
</evidence>
<dbReference type="PANTHER" id="PTHR36122:SF2">
    <property type="entry name" value="NICOTINAMIDE RIBOSIDE TRANSPORTER PNUC"/>
    <property type="match status" value="1"/>
</dbReference>
<comment type="similarity">
    <text evidence="3">Belongs to the nicotinamide ribonucleoside (NR) uptake permease (TC 4.B.1) family.</text>
</comment>
<dbReference type="InterPro" id="IPR006419">
    <property type="entry name" value="NMN_transpt_PnuC"/>
</dbReference>
<evidence type="ECO:0000256" key="6">
    <source>
        <dbReference type="ARBA" id="ARBA00022475"/>
    </source>
</evidence>
<evidence type="ECO:0000256" key="4">
    <source>
        <dbReference type="ARBA" id="ARBA00017522"/>
    </source>
</evidence>
<comment type="caution">
    <text evidence="11">The sequence shown here is derived from an EMBL/GenBank/DDBJ whole genome shotgun (WGS) entry which is preliminary data.</text>
</comment>
<evidence type="ECO:0000313" key="12">
    <source>
        <dbReference type="Proteomes" id="UP000664265"/>
    </source>
</evidence>
<feature type="transmembrane region" description="Helical" evidence="10">
    <location>
        <begin position="149"/>
        <end position="164"/>
    </location>
</feature>
<keyword evidence="12" id="KW-1185">Reference proteome</keyword>
<comment type="subcellular location">
    <subcellularLocation>
        <location evidence="2">Cell membrane</location>
        <topology evidence="2">Multi-pass membrane protein</topology>
    </subcellularLocation>
</comment>
<sequence>MIDYLSIHWLDILTTILGIAYIVLEYRASILLWLVGIIMPALDIWLYYSHGLYGDAGMAVYYTLAAIYGYAVWKFGRKRGQREGQALLISHMPKRLYLPATVFFFVAWGVTYWILTEFTNSTVPLLDAFTNALSFVGLWALARKYMEQWFFWIGVDLISCYLYINKGIPFKAGLYGLYVIIAVAGYFKWQKMMKQQL</sequence>
<dbReference type="PANTHER" id="PTHR36122">
    <property type="entry name" value="NICOTINAMIDE RIBOSIDE TRANSPORTER PNUC"/>
    <property type="match status" value="1"/>
</dbReference>
<dbReference type="NCBIfam" id="TIGR01528">
    <property type="entry name" value="NMN_trans_PnuC"/>
    <property type="match status" value="1"/>
</dbReference>
<feature type="transmembrane region" description="Helical" evidence="10">
    <location>
        <begin position="170"/>
        <end position="189"/>
    </location>
</feature>
<accession>A0ABS3M4N8</accession>
<keyword evidence="8 10" id="KW-1133">Transmembrane helix</keyword>
<feature type="transmembrane region" description="Helical" evidence="10">
    <location>
        <begin position="121"/>
        <end position="142"/>
    </location>
</feature>
<protein>
    <recommendedName>
        <fullName evidence="4">Nicotinamide riboside transporter PnuC</fullName>
    </recommendedName>
</protein>
<keyword evidence="6" id="KW-1003">Cell membrane</keyword>
<proteinExistence type="inferred from homology"/>
<evidence type="ECO:0000256" key="3">
    <source>
        <dbReference type="ARBA" id="ARBA00006669"/>
    </source>
</evidence>
<evidence type="ECO:0000256" key="8">
    <source>
        <dbReference type="ARBA" id="ARBA00022989"/>
    </source>
</evidence>
<feature type="transmembrane region" description="Helical" evidence="10">
    <location>
        <begin position="31"/>
        <end position="48"/>
    </location>
</feature>
<evidence type="ECO:0000313" key="11">
    <source>
        <dbReference type="EMBL" id="MBO1363144.1"/>
    </source>
</evidence>
<feature type="transmembrane region" description="Helical" evidence="10">
    <location>
        <begin position="6"/>
        <end position="24"/>
    </location>
</feature>
<evidence type="ECO:0000256" key="1">
    <source>
        <dbReference type="ARBA" id="ARBA00002672"/>
    </source>
</evidence>
<dbReference type="Proteomes" id="UP000664265">
    <property type="component" value="Unassembled WGS sequence"/>
</dbReference>
<feature type="transmembrane region" description="Helical" evidence="10">
    <location>
        <begin position="60"/>
        <end position="76"/>
    </location>
</feature>
<keyword evidence="7 10" id="KW-0812">Transmembrane</keyword>
<gene>
    <name evidence="11" type="ORF">JHU38_05025</name>
</gene>
<dbReference type="Pfam" id="PF04973">
    <property type="entry name" value="NMN_transporter"/>
    <property type="match status" value="1"/>
</dbReference>
<evidence type="ECO:0000256" key="2">
    <source>
        <dbReference type="ARBA" id="ARBA00004651"/>
    </source>
</evidence>
<keyword evidence="5" id="KW-0813">Transport</keyword>
<name>A0ABS3M4N8_9BACT</name>
<comment type="function">
    <text evidence="1">Required for nicotinamide riboside transport across the inner membrane.</text>
</comment>
<reference evidence="11 12" key="1">
    <citation type="submission" date="2021-01" db="EMBL/GenBank/DDBJ databases">
        <title>Prevotella A2931 sp. nov.</title>
        <authorList>
            <person name="Buhl M."/>
            <person name="Oberhettinger P."/>
        </authorList>
    </citation>
    <scope>NUCLEOTIDE SEQUENCE [LARGE SCALE GENOMIC DNA]</scope>
    <source>
        <strain evidence="11 12">A2931</strain>
    </source>
</reference>
<keyword evidence="9 10" id="KW-0472">Membrane</keyword>
<dbReference type="EMBL" id="JAERMS010000010">
    <property type="protein sequence ID" value="MBO1363144.1"/>
    <property type="molecule type" value="Genomic_DNA"/>
</dbReference>
<feature type="transmembrane region" description="Helical" evidence="10">
    <location>
        <begin position="96"/>
        <end position="115"/>
    </location>
</feature>